<feature type="compositionally biased region" description="Low complexity" evidence="2">
    <location>
        <begin position="650"/>
        <end position="665"/>
    </location>
</feature>
<accession>A0ABS1RRW5</accession>
<dbReference type="SUPFAM" id="SSF56801">
    <property type="entry name" value="Acetyl-CoA synthetase-like"/>
    <property type="match status" value="2"/>
</dbReference>
<dbReference type="Pfam" id="PF00501">
    <property type="entry name" value="AMP-binding"/>
    <property type="match status" value="2"/>
</dbReference>
<dbReference type="Gene3D" id="3.30.300.30">
    <property type="match status" value="2"/>
</dbReference>
<dbReference type="InterPro" id="IPR029479">
    <property type="entry name" value="Nitroreductase"/>
</dbReference>
<dbReference type="InterPro" id="IPR010071">
    <property type="entry name" value="AA_adenyl_dom"/>
</dbReference>
<dbReference type="PROSITE" id="PS00455">
    <property type="entry name" value="AMP_BINDING"/>
    <property type="match status" value="1"/>
</dbReference>
<dbReference type="PROSITE" id="PS00012">
    <property type="entry name" value="PHOSPHOPANTETHEINE"/>
    <property type="match status" value="1"/>
</dbReference>
<feature type="domain" description="AMP-dependent synthetase/ligase" evidence="3">
    <location>
        <begin position="21"/>
        <end position="405"/>
    </location>
</feature>
<evidence type="ECO:0000259" key="4">
    <source>
        <dbReference type="Pfam" id="PF00881"/>
    </source>
</evidence>
<keyword evidence="1" id="KW-0436">Ligase</keyword>
<evidence type="ECO:0000256" key="1">
    <source>
        <dbReference type="ARBA" id="ARBA00022598"/>
    </source>
</evidence>
<reference evidence="5 6" key="1">
    <citation type="submission" date="2021-01" db="EMBL/GenBank/DDBJ databases">
        <title>Draft genomes of Rhodovulum sulfidophilum.</title>
        <authorList>
            <person name="Guzman M.S."/>
        </authorList>
    </citation>
    <scope>NUCLEOTIDE SEQUENCE [LARGE SCALE GENOMIC DNA]</scope>
    <source>
        <strain evidence="5 6">AB35</strain>
    </source>
</reference>
<dbReference type="RefSeq" id="WP_202248603.1">
    <property type="nucleotide sequence ID" value="NZ_JAESJJ010000008.1"/>
</dbReference>
<dbReference type="NCBIfam" id="TIGR01733">
    <property type="entry name" value="AA-adenyl-dom"/>
    <property type="match status" value="1"/>
</dbReference>
<dbReference type="InterPro" id="IPR045851">
    <property type="entry name" value="AMP-bd_C_sf"/>
</dbReference>
<evidence type="ECO:0000256" key="2">
    <source>
        <dbReference type="SAM" id="MobiDB-lite"/>
    </source>
</evidence>
<evidence type="ECO:0000259" key="3">
    <source>
        <dbReference type="Pfam" id="PF00501"/>
    </source>
</evidence>
<dbReference type="CDD" id="cd05931">
    <property type="entry name" value="FAAL"/>
    <property type="match status" value="1"/>
</dbReference>
<evidence type="ECO:0000313" key="5">
    <source>
        <dbReference type="EMBL" id="MBL3608811.1"/>
    </source>
</evidence>
<keyword evidence="6" id="KW-1185">Reference proteome</keyword>
<dbReference type="PANTHER" id="PTHR45527">
    <property type="entry name" value="NONRIBOSOMAL PEPTIDE SYNTHETASE"/>
    <property type="match status" value="1"/>
</dbReference>
<dbReference type="EMBL" id="JAESJJ010000008">
    <property type="protein sequence ID" value="MBL3608811.1"/>
    <property type="molecule type" value="Genomic_DNA"/>
</dbReference>
<dbReference type="Gene3D" id="3.40.109.10">
    <property type="entry name" value="NADH Oxidase"/>
    <property type="match status" value="1"/>
</dbReference>
<dbReference type="SUPFAM" id="SSF47336">
    <property type="entry name" value="ACP-like"/>
    <property type="match status" value="1"/>
</dbReference>
<feature type="region of interest" description="Disordered" evidence="2">
    <location>
        <begin position="640"/>
        <end position="665"/>
    </location>
</feature>
<dbReference type="SUPFAM" id="SSF52777">
    <property type="entry name" value="CoA-dependent acyltransferases"/>
    <property type="match status" value="2"/>
</dbReference>
<evidence type="ECO:0000313" key="6">
    <source>
        <dbReference type="Proteomes" id="UP000604473"/>
    </source>
</evidence>
<gene>
    <name evidence="5" type="ORF">JMM60_08345</name>
</gene>
<dbReference type="SUPFAM" id="SSF55469">
    <property type="entry name" value="FMN-dependent nitroreductase-like"/>
    <property type="match status" value="1"/>
</dbReference>
<dbReference type="Pfam" id="PF00881">
    <property type="entry name" value="Nitroreductase"/>
    <property type="match status" value="1"/>
</dbReference>
<protein>
    <submittedName>
        <fullName evidence="5">Amino acid adenylation domain-containing protein</fullName>
    </submittedName>
</protein>
<dbReference type="Gene3D" id="3.30.559.10">
    <property type="entry name" value="Chloramphenicol acetyltransferase-like domain"/>
    <property type="match status" value="1"/>
</dbReference>
<dbReference type="InterPro" id="IPR036736">
    <property type="entry name" value="ACP-like_sf"/>
</dbReference>
<sequence length="1934" mass="205185">MEDLTYRNDLFAQTLLGNLLEHARINGGKTAFSFYGGPGAPEATLDFAGLEQSVARMTAALSRRGLQERPVMLVYPAGIEFAVSFLAAMAAGCIAVPCPAGDWTTRKRSLPRLLHIAGDCMPAAAIGPAKTLGGLDFGQTVPHVLAHEDLMAEDPGDFSLADAAAALDPHADAYLQYSSGSTLRPKAVRLTHANLQACNRTTAEVLDYGPDSIVVSWMPHYHDYALTQGVALPIALGASCHFMAPGTFLRRPMLWLQLISQTRATHAGGPNFSWAYTAERLRPGEEDGFDLSSWICGHSAAEPIRREVVECFLERFAPCGLRPETMRSAYGMAETVAVVTGGRLTGPRAFQRIPELNGRGPEFANCGRSDAQMTLLIVDPETRHALPEGKVGEIWIRHDSVAKGYQGHARGVEDTFRAETADGDGPFLRSGDLGFLDQGDLFVTGRLKDVIILNGENIWPQDIETVAQAADPALRSDGGTAFDAADDAGRTRIVLVQEVRAAKEDLPDIAARIRTALAGRMGLARLDEIVFIRSGAVEKTSSGKVMRSRMKTRWQAGDLEVLARDRLPETAGECGHEDVLAALGLGPEALESPASLTALGADSLRCASGAEALRRRYGLDMALSDLALTTGIELADLLRNRPQEDPGPTEPDAAAAAPQGPAAPTPLQRAYLAGRAAQGLDCALYLETGCPADLPHARLEDAWARLVARHDALRMIVTPEDRIEILSQPPGSHEIPRIYLSSAAERRGIEAQMRRRTAPLAHWPLYGICRSTLPGEPTDRLHLCLDMIAFDAPSILKLLLELGRLIRDPETPLPPVEGNLTQSLAALAGNPVLRQDTPRLPELPVLPGAARPDFVHLERNLDPGIAEAFRQTAANWSVSPAVLLAAAYAEVCRRWSGGAAETTLNLTSVVPEPAPDGAIAPLADRTRTIWLKAAAGDGPDLRRRAQVLARRMLDRLERSGTDLGDLSGGVPLVLTSLLDAVPPRLSPLRRIEGLGPVLSRVSQTPHVWIDAQAFDDAEGMVLSWDYDRTRFPEGLAAAMFGAWTGLIQRLARDPDAAASAPLPLPEAQSLGRAAVNHRPMPEPQALLSDAVFAEARRRPGAAALICGEASISFAGLSAEADRIADLLLARGLPPGGIVAIDLPRSPLQIACVLGVLAAGGVYLPCDPGWPEARIADILENAGAFARLGRRAAAAGDGGTIRIDPEAQDGARLQAAPPYTPHPRGPGDVAYLIYTSGSTGRPKGVAVSHRAALTTIDDICDRFGIGPGDRGMAISSLAFDLSVFDIFGCLGRGAALVLPPEGAQRDPQTLLALAETHRTTIWNSVPAILQMAAEFADETDRALPRNLRLGLISGDWIPRDLPTRVAALAPGMRLMGLGGATEAAIWSNIFDTADTPCDWPSVPYGLPLRNQGYRVLDNTGLDCPDWVEGDLMITGGGLAEGYWNDPTRSAAAFPSDPQTGTRYYCTGDRARYRPGAVLEFLGRRNQQVKIGGFRVELGEIEAVLSGLDGVRRGIALLRGAGESASLVAAVLPDPSGPVPDPADLGAALSDRLPGYMLPRQIRLIETLPLSPNGKIDRKALAALFETCCPAEAAPGPRSPAPRTRASGAWALLAGLLPPGTPLHEDRPLIELGLSSLEIIRLATGLTARTGRPVNAADLARASGLGAIEAMLGGIAGPASPAPPADPIEAWCISQAGATLCDAAKRGAFKAGHVLDLATARLPDLRFGARPLPAAFDRRYSCRSFRPEPVGDADLGVWLSAACLAIRGNRLAGQWGSAGASFPLELHLLRPGADGGWQWWRHDPARHGLSRGTAARTGPAGFSPMNGQWLAGAAGLLVCAADMARIAPLYGTDAPRMVWIECGAAMQALELSAAEAGIGCCQIGDLDRASATRSIGLADGCFALHALAFGRPEPGTRSARASEIRPLTDSVEEGSL</sequence>
<dbReference type="Proteomes" id="UP000604473">
    <property type="component" value="Unassembled WGS sequence"/>
</dbReference>
<dbReference type="PANTHER" id="PTHR45527:SF10">
    <property type="entry name" value="PYOCHELIN SYNTHASE PCHF"/>
    <property type="match status" value="1"/>
</dbReference>
<feature type="domain" description="Nitroreductase" evidence="4">
    <location>
        <begin position="1736"/>
        <end position="1908"/>
    </location>
</feature>
<dbReference type="Gene3D" id="3.40.50.12780">
    <property type="entry name" value="N-terminal domain of ligase-like"/>
    <property type="match status" value="2"/>
</dbReference>
<organism evidence="5 6">
    <name type="scientific">Rhodovulum sulfidophilum</name>
    <name type="common">Rhodobacter sulfidophilus</name>
    <dbReference type="NCBI Taxonomy" id="35806"/>
    <lineage>
        <taxon>Bacteria</taxon>
        <taxon>Pseudomonadati</taxon>
        <taxon>Pseudomonadota</taxon>
        <taxon>Alphaproteobacteria</taxon>
        <taxon>Rhodobacterales</taxon>
        <taxon>Paracoccaceae</taxon>
        <taxon>Rhodovulum</taxon>
    </lineage>
</organism>
<feature type="region of interest" description="Disordered" evidence="2">
    <location>
        <begin position="1912"/>
        <end position="1934"/>
    </location>
</feature>
<feature type="domain" description="AMP-dependent synthetase/ligase" evidence="3">
    <location>
        <begin position="1093"/>
        <end position="1442"/>
    </location>
</feature>
<comment type="caution">
    <text evidence="5">The sequence shown here is derived from an EMBL/GenBank/DDBJ whole genome shotgun (WGS) entry which is preliminary data.</text>
</comment>
<dbReference type="InterPro" id="IPR020845">
    <property type="entry name" value="AMP-binding_CS"/>
</dbReference>
<dbReference type="InterPro" id="IPR006162">
    <property type="entry name" value="Ppantetheine_attach_site"/>
</dbReference>
<proteinExistence type="predicted"/>
<dbReference type="InterPro" id="IPR000873">
    <property type="entry name" value="AMP-dep_synth/lig_dom"/>
</dbReference>
<dbReference type="InterPro" id="IPR023213">
    <property type="entry name" value="CAT-like_dom_sf"/>
</dbReference>
<dbReference type="InterPro" id="IPR040097">
    <property type="entry name" value="FAAL/FAAC"/>
</dbReference>
<dbReference type="Gene3D" id="3.30.559.30">
    <property type="entry name" value="Nonribosomal peptide synthetase, condensation domain"/>
    <property type="match status" value="1"/>
</dbReference>
<dbReference type="InterPro" id="IPR000415">
    <property type="entry name" value="Nitroreductase-like"/>
</dbReference>
<name>A0ABS1RRW5_RHOSU</name>
<dbReference type="InterPro" id="IPR042099">
    <property type="entry name" value="ANL_N_sf"/>
</dbReference>